<dbReference type="Gene3D" id="3.40.1110.10">
    <property type="entry name" value="Calcium-transporting ATPase, cytoplasmic domain N"/>
    <property type="match status" value="1"/>
</dbReference>
<comment type="caution">
    <text evidence="9">The sequence shown here is derived from an EMBL/GenBank/DDBJ whole genome shotgun (WGS) entry which is preliminary data.</text>
</comment>
<dbReference type="PROSITE" id="PS00154">
    <property type="entry name" value="ATPASE_E1_E2"/>
    <property type="match status" value="1"/>
</dbReference>
<evidence type="ECO:0000259" key="8">
    <source>
        <dbReference type="Pfam" id="PF00122"/>
    </source>
</evidence>
<name>A0A2G9EL04_9FUSO</name>
<organism evidence="9 10">
    <name type="scientific">Fusobacterium pseudoperiodonticum</name>
    <dbReference type="NCBI Taxonomy" id="2663009"/>
    <lineage>
        <taxon>Bacteria</taxon>
        <taxon>Fusobacteriati</taxon>
        <taxon>Fusobacteriota</taxon>
        <taxon>Fusobacteriia</taxon>
        <taxon>Fusobacteriales</taxon>
        <taxon>Fusobacteriaceae</taxon>
        <taxon>Fusobacterium</taxon>
    </lineage>
</organism>
<dbReference type="GO" id="GO:0019829">
    <property type="term" value="F:ATPase-coupled monoatomic cation transmembrane transporter activity"/>
    <property type="evidence" value="ECO:0007669"/>
    <property type="project" value="InterPro"/>
</dbReference>
<protein>
    <submittedName>
        <fullName evidence="9">Heavy metal translocating P-type ATPase</fullName>
    </submittedName>
</protein>
<dbReference type="InterPro" id="IPR051014">
    <property type="entry name" value="Cation_Transport_ATPase_IB"/>
</dbReference>
<accession>A0A2G9EL04</accession>
<sequence>MKNDNLLACEIVHRIRGRIRIKSKAFKYIGASLKTEIEKQLVQVRYIESVEISLITGTILIYFEDVSLSEQNLINLIQNTLNSHIFEICKNEKIEKSSKYVIERKLQEETPGEIIKKIITTAGLLGYNLFFKSKQEVVTTGIRRFLNYNTLSTLALAMPVLKNGINSLVKNKRPNADTLSSSAIISSILLGKESAALTIMFLEEVSELLTVYTMEKTRGAIKDMLSVGESYVWKEISEDNVKRVPIEEIQKDDIIVVQTGEKISVDGKIIKGEALIDQSSITGEYMPLKKAEGETVYAGTIVKNGNISILAEKVGDDRTVSRIIKLVEDANFNKADIQNYADTFSAQLIPLNFILAGIVYASTRSITKAMSMLVIDYSCGIRLSTAVAFSAAINTAAKNGILVKGSNFIEELSKAETVIFDKTGTITEGKPKVQSIEVFDNNMSENEMIGLAGAAEEQSSHPLATAIMTEIKDRGIEIPKHSKIKTVVSRGVETKVGKGKEAKVIRVGSKKYMLENNVNLTAAIDAERGIISRGEIGLYIAQDDKIIGLIGVSDPPRENIKKAINRLRNYGVDDIVLLTGDLRQQAETIASRMSIDRYESELLPEDKAKNILKFQSKGSNVIMIGDGVNDAPALSYANVGVALGSTRTDVAMEAADITITQDDPLLVPGVIGLSKSTVKTIKENFAMVIGLNTFALVLGATGILAPIYASVLHNSTTILVVLNSLKLLKYDIKTN</sequence>
<dbReference type="Pfam" id="PF19991">
    <property type="entry name" value="HMA_2"/>
    <property type="match status" value="1"/>
</dbReference>
<dbReference type="InterPro" id="IPR023214">
    <property type="entry name" value="HAD_sf"/>
</dbReference>
<dbReference type="InterPro" id="IPR001757">
    <property type="entry name" value="P_typ_ATPase"/>
</dbReference>
<dbReference type="CDD" id="cd07550">
    <property type="entry name" value="P-type_ATPase_HM"/>
    <property type="match status" value="1"/>
</dbReference>
<dbReference type="InterPro" id="IPR027256">
    <property type="entry name" value="P-typ_ATPase_IB"/>
</dbReference>
<keyword evidence="7" id="KW-1003">Cell membrane</keyword>
<evidence type="ECO:0000256" key="5">
    <source>
        <dbReference type="ARBA" id="ARBA00022989"/>
    </source>
</evidence>
<dbReference type="InterPro" id="IPR023299">
    <property type="entry name" value="ATPase_P-typ_cyto_dom_N"/>
</dbReference>
<keyword evidence="6 7" id="KW-0472">Membrane</keyword>
<evidence type="ECO:0000256" key="3">
    <source>
        <dbReference type="ARBA" id="ARBA00022692"/>
    </source>
</evidence>
<dbReference type="Pfam" id="PF00702">
    <property type="entry name" value="Hydrolase"/>
    <property type="match status" value="1"/>
</dbReference>
<dbReference type="SUPFAM" id="SSF56784">
    <property type="entry name" value="HAD-like"/>
    <property type="match status" value="1"/>
</dbReference>
<dbReference type="RefSeq" id="WP_099959558.1">
    <property type="nucleotide sequence ID" value="NZ_PEQY01000001.1"/>
</dbReference>
<dbReference type="GO" id="GO:0005524">
    <property type="term" value="F:ATP binding"/>
    <property type="evidence" value="ECO:0007669"/>
    <property type="project" value="UniProtKB-UniRule"/>
</dbReference>
<dbReference type="EMBL" id="PEQY01000001">
    <property type="protein sequence ID" value="PIM80994.1"/>
    <property type="molecule type" value="Genomic_DNA"/>
</dbReference>
<keyword evidence="4" id="KW-1278">Translocase</keyword>
<evidence type="ECO:0000313" key="10">
    <source>
        <dbReference type="Proteomes" id="UP000229011"/>
    </source>
</evidence>
<keyword evidence="7" id="KW-0547">Nucleotide-binding</keyword>
<evidence type="ECO:0000256" key="2">
    <source>
        <dbReference type="ARBA" id="ARBA00006024"/>
    </source>
</evidence>
<keyword evidence="7" id="KW-0067">ATP-binding</keyword>
<dbReference type="GO" id="GO:0005886">
    <property type="term" value="C:plasma membrane"/>
    <property type="evidence" value="ECO:0007669"/>
    <property type="project" value="UniProtKB-SubCell"/>
</dbReference>
<reference evidence="9 10" key="1">
    <citation type="submission" date="2017-11" db="EMBL/GenBank/DDBJ databases">
        <title>Genome sequencing of Fusobacterium periodonticum KCOM 1259.</title>
        <authorList>
            <person name="Kook J.-K."/>
            <person name="Park S.-N."/>
            <person name="Lim Y.K."/>
        </authorList>
    </citation>
    <scope>NUCLEOTIDE SEQUENCE [LARGE SCALE GENOMIC DNA]</scope>
    <source>
        <strain evidence="9 10">KCOM 1259</strain>
    </source>
</reference>
<feature type="domain" description="P-type ATPase A" evidence="8">
    <location>
        <begin position="236"/>
        <end position="328"/>
    </location>
</feature>
<dbReference type="Proteomes" id="UP000229011">
    <property type="component" value="Unassembled WGS sequence"/>
</dbReference>
<comment type="caution">
    <text evidence="7">Lacks conserved residue(s) required for the propagation of feature annotation.</text>
</comment>
<dbReference type="SFLD" id="SFLDS00003">
    <property type="entry name" value="Haloacid_Dehalogenase"/>
    <property type="match status" value="1"/>
</dbReference>
<dbReference type="NCBIfam" id="TIGR01494">
    <property type="entry name" value="ATPase_P-type"/>
    <property type="match status" value="1"/>
</dbReference>
<dbReference type="PANTHER" id="PTHR48085">
    <property type="entry name" value="CADMIUM/ZINC-TRANSPORTING ATPASE HMA2-RELATED"/>
    <property type="match status" value="1"/>
</dbReference>
<dbReference type="Gene3D" id="3.40.50.1000">
    <property type="entry name" value="HAD superfamily/HAD-like"/>
    <property type="match status" value="1"/>
</dbReference>
<dbReference type="SUPFAM" id="SSF81653">
    <property type="entry name" value="Calcium ATPase, transduction domain A"/>
    <property type="match status" value="1"/>
</dbReference>
<dbReference type="NCBIfam" id="TIGR01525">
    <property type="entry name" value="ATPase-IB_hvy"/>
    <property type="match status" value="1"/>
</dbReference>
<dbReference type="AlphaFoldDB" id="A0A2G9EL04"/>
<evidence type="ECO:0000256" key="6">
    <source>
        <dbReference type="ARBA" id="ARBA00023136"/>
    </source>
</evidence>
<dbReference type="GO" id="GO:0046872">
    <property type="term" value="F:metal ion binding"/>
    <property type="evidence" value="ECO:0007669"/>
    <property type="project" value="UniProtKB-KW"/>
</dbReference>
<keyword evidence="5 7" id="KW-1133">Transmembrane helix</keyword>
<evidence type="ECO:0000313" key="9">
    <source>
        <dbReference type="EMBL" id="PIM80994.1"/>
    </source>
</evidence>
<dbReference type="PRINTS" id="PR00119">
    <property type="entry name" value="CATATPASE"/>
</dbReference>
<dbReference type="GO" id="GO:0016887">
    <property type="term" value="F:ATP hydrolysis activity"/>
    <property type="evidence" value="ECO:0007669"/>
    <property type="project" value="InterPro"/>
</dbReference>
<dbReference type="SFLD" id="SFLDG00002">
    <property type="entry name" value="C1.7:_P-type_atpase_like"/>
    <property type="match status" value="1"/>
</dbReference>
<dbReference type="PANTHER" id="PTHR48085:SF5">
    <property type="entry name" value="CADMIUM_ZINC-TRANSPORTING ATPASE HMA4-RELATED"/>
    <property type="match status" value="1"/>
</dbReference>
<feature type="transmembrane region" description="Helical" evidence="7">
    <location>
        <begin position="685"/>
        <end position="705"/>
    </location>
</feature>
<comment type="similarity">
    <text evidence="2 7">Belongs to the cation transport ATPase (P-type) (TC 3.A.3) family. Type IB subfamily.</text>
</comment>
<gene>
    <name evidence="9" type="ORF">CTM71_11785</name>
</gene>
<dbReference type="InterPro" id="IPR059000">
    <property type="entry name" value="ATPase_P-type_domA"/>
</dbReference>
<dbReference type="InterPro" id="IPR044492">
    <property type="entry name" value="P_typ_ATPase_HD_dom"/>
</dbReference>
<dbReference type="SFLD" id="SFLDF00027">
    <property type="entry name" value="p-type_atpase"/>
    <property type="match status" value="1"/>
</dbReference>
<evidence type="ECO:0000256" key="4">
    <source>
        <dbReference type="ARBA" id="ARBA00022967"/>
    </source>
</evidence>
<comment type="subcellular location">
    <subcellularLocation>
        <location evidence="7">Cell membrane</location>
    </subcellularLocation>
    <subcellularLocation>
        <location evidence="1">Membrane</location>
    </subcellularLocation>
</comment>
<dbReference type="InterPro" id="IPR008250">
    <property type="entry name" value="ATPase_P-typ_transduc_dom_A_sf"/>
</dbReference>
<dbReference type="InterPro" id="IPR018303">
    <property type="entry name" value="ATPase_P-typ_P_site"/>
</dbReference>
<keyword evidence="7" id="KW-0479">Metal-binding</keyword>
<evidence type="ECO:0000256" key="7">
    <source>
        <dbReference type="RuleBase" id="RU362081"/>
    </source>
</evidence>
<keyword evidence="3 7" id="KW-0812">Transmembrane</keyword>
<dbReference type="Gene3D" id="2.70.150.10">
    <property type="entry name" value="Calcium-transporting ATPase, cytoplasmic transduction domain A"/>
    <property type="match status" value="1"/>
</dbReference>
<dbReference type="Pfam" id="PF00122">
    <property type="entry name" value="E1-E2_ATPase"/>
    <property type="match status" value="1"/>
</dbReference>
<dbReference type="InterPro" id="IPR036412">
    <property type="entry name" value="HAD-like_sf"/>
</dbReference>
<dbReference type="FunFam" id="2.70.150.10:FF:000002">
    <property type="entry name" value="Copper-transporting ATPase 1, putative"/>
    <property type="match status" value="1"/>
</dbReference>
<dbReference type="GeneID" id="93329101"/>
<evidence type="ECO:0000256" key="1">
    <source>
        <dbReference type="ARBA" id="ARBA00004370"/>
    </source>
</evidence>
<proteinExistence type="inferred from homology"/>